<evidence type="ECO:0000256" key="3">
    <source>
        <dbReference type="ARBA" id="ARBA00023186"/>
    </source>
</evidence>
<sequence length="107" mass="11914" precursor="true">MSLEKKMNLPKALVLTVAATTFCLMTSPAFAVEETTPQNMTCQEFMDMNPKSMTPVAFWVVNRNTDFSGGDYVDWHEVETVSVPKMLQECHKNPAAKLGDLSAVIKK</sequence>
<keyword evidence="6" id="KW-1185">Reference proteome</keyword>
<reference evidence="5" key="1">
    <citation type="submission" date="2013-10" db="EMBL/GenBank/DDBJ databases">
        <title>Antibiotic resistance diversity of beta-lactamase producers in the General Hospital Vienna.</title>
        <authorList>
            <person name="Barisic I."/>
            <person name="Mitteregger D."/>
            <person name="Hirschl A.M."/>
            <person name="Noehammer C."/>
            <person name="Wiesinger-Mayr H."/>
        </authorList>
    </citation>
    <scope>NUCLEOTIDE SEQUENCE [LARGE SCALE GENOMIC DNA]</scope>
    <source>
        <strain evidence="5">IS43</strain>
    </source>
</reference>
<feature type="signal peptide" evidence="4">
    <location>
        <begin position="1"/>
        <end position="31"/>
    </location>
</feature>
<dbReference type="Proteomes" id="UP000019183">
    <property type="component" value="Unassembled WGS sequence"/>
</dbReference>
<dbReference type="GO" id="GO:0051082">
    <property type="term" value="F:unfolded protein binding"/>
    <property type="evidence" value="ECO:0007669"/>
    <property type="project" value="InterPro"/>
</dbReference>
<keyword evidence="1 4" id="KW-0732">Signal</keyword>
<dbReference type="Gene3D" id="1.10.890.10">
    <property type="entry name" value="HNS-dependent expression A"/>
    <property type="match status" value="1"/>
</dbReference>
<evidence type="ECO:0000256" key="2">
    <source>
        <dbReference type="ARBA" id="ARBA00022764"/>
    </source>
</evidence>
<dbReference type="GO" id="GO:0042597">
    <property type="term" value="C:periplasmic space"/>
    <property type="evidence" value="ECO:0007669"/>
    <property type="project" value="UniProtKB-SubCell"/>
</dbReference>
<dbReference type="HAMAP" id="MF_00947">
    <property type="entry name" value="HdeB"/>
    <property type="match status" value="1"/>
</dbReference>
<evidence type="ECO:0000313" key="5">
    <source>
        <dbReference type="EMBL" id="CDL09237.1"/>
    </source>
</evidence>
<dbReference type="Pfam" id="PF06411">
    <property type="entry name" value="HdeA"/>
    <property type="match status" value="1"/>
</dbReference>
<evidence type="ECO:0000256" key="4">
    <source>
        <dbReference type="HAMAP-Rule" id="MF_00947"/>
    </source>
</evidence>
<dbReference type="eggNOG" id="ENOG50334GK">
    <property type="taxonomic scope" value="Bacteria"/>
</dbReference>
<dbReference type="InterPro" id="IPR028623">
    <property type="entry name" value="HdeB"/>
</dbReference>
<comment type="similarity">
    <text evidence="4">Belongs to the HdeB family.</text>
</comment>
<feature type="chain" id="PRO_5009023731" description="Acid stress chaperone HdeB" evidence="4">
    <location>
        <begin position="32"/>
        <end position="107"/>
    </location>
</feature>
<gene>
    <name evidence="4" type="primary">hdeB</name>
</gene>
<comment type="subcellular location">
    <subcellularLocation>
        <location evidence="4">Periplasm</location>
    </subcellularLocation>
</comment>
<protein>
    <recommendedName>
        <fullName evidence="4">Acid stress chaperone HdeB</fullName>
    </recommendedName>
</protein>
<dbReference type="NCBIfam" id="NF008599">
    <property type="entry name" value="PRK11566.1"/>
    <property type="match status" value="1"/>
</dbReference>
<comment type="function">
    <text evidence="4">Required for optimal acid stress protection, which is important for survival of enteric bacteria in the acidic environment of the host stomach. Exhibits a chaperone-like activity at acidic pH by preventing the aggregation of many different periplasmic proteins.</text>
</comment>
<evidence type="ECO:0000313" key="6">
    <source>
        <dbReference type="Proteomes" id="UP000019183"/>
    </source>
</evidence>
<comment type="caution">
    <text evidence="5">The sequence shown here is derived from an EMBL/GenBank/DDBJ whole genome shotgun (WGS) entry which is preliminary data.</text>
</comment>
<dbReference type="EMBL" id="CBWK010000332">
    <property type="protein sequence ID" value="CDL09237.1"/>
    <property type="molecule type" value="Genomic_DNA"/>
</dbReference>
<dbReference type="InterPro" id="IPR010486">
    <property type="entry name" value="HNS-dep_expression_A/B"/>
</dbReference>
<organism evidence="5 6">
    <name type="scientific">Klebsiella pneumoniae IS43</name>
    <dbReference type="NCBI Taxonomy" id="1432552"/>
    <lineage>
        <taxon>Bacteria</taxon>
        <taxon>Pseudomonadati</taxon>
        <taxon>Pseudomonadota</taxon>
        <taxon>Gammaproteobacteria</taxon>
        <taxon>Enterobacterales</taxon>
        <taxon>Enterobacteriaceae</taxon>
        <taxon>Klebsiella/Raoultella group</taxon>
        <taxon>Klebsiella</taxon>
        <taxon>Klebsiella pneumoniae complex</taxon>
    </lineage>
</organism>
<dbReference type="AlphaFoldDB" id="W1DKH8"/>
<evidence type="ECO:0000256" key="1">
    <source>
        <dbReference type="ARBA" id="ARBA00022729"/>
    </source>
</evidence>
<name>W1DKH8_KLEPN</name>
<dbReference type="InterPro" id="IPR038303">
    <property type="entry name" value="HdeA/HdeB_sf"/>
</dbReference>
<accession>W1DKH8</accession>
<dbReference type="GO" id="GO:1990451">
    <property type="term" value="P:cellular stress response to acidic pH"/>
    <property type="evidence" value="ECO:0007669"/>
    <property type="project" value="UniProtKB-UniRule"/>
</dbReference>
<proteinExistence type="inferred from homology"/>
<keyword evidence="3 4" id="KW-0143">Chaperone</keyword>
<keyword evidence="2 4" id="KW-0574">Periplasm</keyword>